<comment type="caution">
    <text evidence="1">The sequence shown here is derived from an EMBL/GenBank/DDBJ whole genome shotgun (WGS) entry which is preliminary data.</text>
</comment>
<keyword evidence="2" id="KW-1185">Reference proteome</keyword>
<dbReference type="EMBL" id="CM056814">
    <property type="protein sequence ID" value="KAJ8626560.1"/>
    <property type="molecule type" value="Genomic_DNA"/>
</dbReference>
<proteinExistence type="predicted"/>
<protein>
    <submittedName>
        <fullName evidence="1">Uncharacterized protein</fullName>
    </submittedName>
</protein>
<evidence type="ECO:0000313" key="2">
    <source>
        <dbReference type="Proteomes" id="UP001234297"/>
    </source>
</evidence>
<gene>
    <name evidence="1" type="ORF">MRB53_019867</name>
</gene>
<name>A0ACC2KZS2_PERAE</name>
<dbReference type="Proteomes" id="UP001234297">
    <property type="component" value="Chromosome 6"/>
</dbReference>
<reference evidence="1 2" key="1">
    <citation type="journal article" date="2022" name="Hortic Res">
        <title>A haplotype resolved chromosomal level avocado genome allows analysis of novel avocado genes.</title>
        <authorList>
            <person name="Nath O."/>
            <person name="Fletcher S.J."/>
            <person name="Hayward A."/>
            <person name="Shaw L.M."/>
            <person name="Masouleh A.K."/>
            <person name="Furtado A."/>
            <person name="Henry R.J."/>
            <person name="Mitter N."/>
        </authorList>
    </citation>
    <scope>NUCLEOTIDE SEQUENCE [LARGE SCALE GENOMIC DNA]</scope>
    <source>
        <strain evidence="2">cv. Hass</strain>
    </source>
</reference>
<sequence>MEGCSRRNPFSLFPLVALAIVLALALHVKTCNATTPLHTHQGNASTEFIRTSCSVTPYPRLCFASLSSHSSAIAASPKQLAYTALSVSLNSTSWTRALMSNLSLGHGMKRKEVGAMKDCIKTVSDSVDQLRRSLRKMEHLGGPELEFQISDIRTWVSAALTDDDTCMDGFEGNAANRGIKSIVRRHVLKVARLTSNALALVTNLA</sequence>
<evidence type="ECO:0000313" key="1">
    <source>
        <dbReference type="EMBL" id="KAJ8626560.1"/>
    </source>
</evidence>
<accession>A0ACC2KZS2</accession>
<organism evidence="1 2">
    <name type="scientific">Persea americana</name>
    <name type="common">Avocado</name>
    <dbReference type="NCBI Taxonomy" id="3435"/>
    <lineage>
        <taxon>Eukaryota</taxon>
        <taxon>Viridiplantae</taxon>
        <taxon>Streptophyta</taxon>
        <taxon>Embryophyta</taxon>
        <taxon>Tracheophyta</taxon>
        <taxon>Spermatophyta</taxon>
        <taxon>Magnoliopsida</taxon>
        <taxon>Magnoliidae</taxon>
        <taxon>Laurales</taxon>
        <taxon>Lauraceae</taxon>
        <taxon>Persea</taxon>
    </lineage>
</organism>